<comment type="caution">
    <text evidence="1">The sequence shown here is derived from an EMBL/GenBank/DDBJ whole genome shotgun (WGS) entry which is preliminary data.</text>
</comment>
<dbReference type="EMBL" id="VCLA01000120">
    <property type="protein sequence ID" value="MQT01287.1"/>
    <property type="molecule type" value="Genomic_DNA"/>
</dbReference>
<sequence length="77" mass="8658">MASLVYFRKISESPESVEYLFGFDGSEETCRLMMNTGTRRSLPVDGNINYAFLKASRKINSLYGETDVWPEHGVSAS</sequence>
<dbReference type="AlphaFoldDB" id="A0A646KH12"/>
<organism evidence="1 2">
    <name type="scientific">Streptomyces jumonjinensis</name>
    <dbReference type="NCBI Taxonomy" id="1945"/>
    <lineage>
        <taxon>Bacteria</taxon>
        <taxon>Bacillati</taxon>
        <taxon>Actinomycetota</taxon>
        <taxon>Actinomycetes</taxon>
        <taxon>Kitasatosporales</taxon>
        <taxon>Streptomycetaceae</taxon>
        <taxon>Streptomyces</taxon>
    </lineage>
</organism>
<evidence type="ECO:0000313" key="1">
    <source>
        <dbReference type="EMBL" id="MQT01287.1"/>
    </source>
</evidence>
<keyword evidence="2" id="KW-1185">Reference proteome</keyword>
<gene>
    <name evidence="1" type="ORF">FF041_13955</name>
</gene>
<dbReference type="RefSeq" id="WP_153523119.1">
    <property type="nucleotide sequence ID" value="NZ_JBEPDZ010000013.1"/>
</dbReference>
<proteinExistence type="predicted"/>
<dbReference type="OrthoDB" id="4564026at2"/>
<reference evidence="1 2" key="1">
    <citation type="submission" date="2019-05" db="EMBL/GenBank/DDBJ databases">
        <title>Comparative genomics and metabolomics analyses of clavulanic acid producing Streptomyces species provides insight into specialized metabolism and evolution of beta-lactam biosynthetic gene clusters.</title>
        <authorList>
            <person name="Moore M.A."/>
            <person name="Cruz-Morales P."/>
            <person name="Barona Gomez F."/>
            <person name="Kapil T."/>
        </authorList>
    </citation>
    <scope>NUCLEOTIDE SEQUENCE [LARGE SCALE GENOMIC DNA]</scope>
    <source>
        <strain evidence="1 2">NRRL 5741</strain>
    </source>
</reference>
<protein>
    <submittedName>
        <fullName evidence="1">Uncharacterized protein</fullName>
    </submittedName>
</protein>
<evidence type="ECO:0000313" key="2">
    <source>
        <dbReference type="Proteomes" id="UP000419138"/>
    </source>
</evidence>
<name>A0A646KH12_STRJU</name>
<dbReference type="Proteomes" id="UP000419138">
    <property type="component" value="Unassembled WGS sequence"/>
</dbReference>
<accession>A0A646KH12</accession>